<name>A0A259TW70_9BACT</name>
<comment type="similarity">
    <text evidence="1">Belongs to the BlaI transcriptional regulatory family.</text>
</comment>
<evidence type="ECO:0000256" key="2">
    <source>
        <dbReference type="ARBA" id="ARBA00023015"/>
    </source>
</evidence>
<dbReference type="Proteomes" id="UP000216446">
    <property type="component" value="Unassembled WGS sequence"/>
</dbReference>
<dbReference type="AlphaFoldDB" id="A0A259TW70"/>
<protein>
    <recommendedName>
        <fullName evidence="7">BlaI family transcriptional regulator</fullName>
    </recommendedName>
</protein>
<dbReference type="InterPro" id="IPR036390">
    <property type="entry name" value="WH_DNA-bd_sf"/>
</dbReference>
<gene>
    <name evidence="5" type="ORF">BSZ36_02000</name>
</gene>
<evidence type="ECO:0000256" key="4">
    <source>
        <dbReference type="ARBA" id="ARBA00023163"/>
    </source>
</evidence>
<accession>A0A259TW70</accession>
<dbReference type="Pfam" id="PF03965">
    <property type="entry name" value="Penicillinase_R"/>
    <property type="match status" value="1"/>
</dbReference>
<dbReference type="GO" id="GO:0045892">
    <property type="term" value="P:negative regulation of DNA-templated transcription"/>
    <property type="evidence" value="ECO:0007669"/>
    <property type="project" value="InterPro"/>
</dbReference>
<organism evidence="5 6">
    <name type="scientific">Rubricoccus marinus</name>
    <dbReference type="NCBI Taxonomy" id="716817"/>
    <lineage>
        <taxon>Bacteria</taxon>
        <taxon>Pseudomonadati</taxon>
        <taxon>Rhodothermota</taxon>
        <taxon>Rhodothermia</taxon>
        <taxon>Rhodothermales</taxon>
        <taxon>Rubricoccaceae</taxon>
        <taxon>Rubricoccus</taxon>
    </lineage>
</organism>
<dbReference type="Gene3D" id="1.10.10.10">
    <property type="entry name" value="Winged helix-like DNA-binding domain superfamily/Winged helix DNA-binding domain"/>
    <property type="match status" value="1"/>
</dbReference>
<dbReference type="InterPro" id="IPR036388">
    <property type="entry name" value="WH-like_DNA-bd_sf"/>
</dbReference>
<dbReference type="RefSeq" id="WP_094545486.1">
    <property type="nucleotide sequence ID" value="NZ_MQWB01000001.1"/>
</dbReference>
<keyword evidence="3" id="KW-0238">DNA-binding</keyword>
<evidence type="ECO:0008006" key="7">
    <source>
        <dbReference type="Google" id="ProtNLM"/>
    </source>
</evidence>
<evidence type="ECO:0000313" key="6">
    <source>
        <dbReference type="Proteomes" id="UP000216446"/>
    </source>
</evidence>
<keyword evidence="6" id="KW-1185">Reference proteome</keyword>
<proteinExistence type="inferred from homology"/>
<evidence type="ECO:0000256" key="3">
    <source>
        <dbReference type="ARBA" id="ARBA00023125"/>
    </source>
</evidence>
<evidence type="ECO:0000256" key="1">
    <source>
        <dbReference type="ARBA" id="ARBA00011046"/>
    </source>
</evidence>
<dbReference type="GO" id="GO:0003677">
    <property type="term" value="F:DNA binding"/>
    <property type="evidence" value="ECO:0007669"/>
    <property type="project" value="UniProtKB-KW"/>
</dbReference>
<evidence type="ECO:0000313" key="5">
    <source>
        <dbReference type="EMBL" id="OZC01867.1"/>
    </source>
</evidence>
<keyword evidence="2" id="KW-0805">Transcription regulation</keyword>
<dbReference type="SUPFAM" id="SSF46785">
    <property type="entry name" value="Winged helix' DNA-binding domain"/>
    <property type="match status" value="1"/>
</dbReference>
<dbReference type="EMBL" id="MQWB01000001">
    <property type="protein sequence ID" value="OZC01867.1"/>
    <property type="molecule type" value="Genomic_DNA"/>
</dbReference>
<dbReference type="PIRSF" id="PIRSF019455">
    <property type="entry name" value="CopR_AtkY"/>
    <property type="match status" value="1"/>
</dbReference>
<dbReference type="OrthoDB" id="279010at2"/>
<dbReference type="InterPro" id="IPR005650">
    <property type="entry name" value="BlaI_family"/>
</dbReference>
<comment type="caution">
    <text evidence="5">The sequence shown here is derived from an EMBL/GenBank/DDBJ whole genome shotgun (WGS) entry which is preliminary data.</text>
</comment>
<reference evidence="5 6" key="1">
    <citation type="submission" date="2016-11" db="EMBL/GenBank/DDBJ databases">
        <title>Study of marine rhodopsin-containing bacteria.</title>
        <authorList>
            <person name="Yoshizawa S."/>
            <person name="Kumagai Y."/>
            <person name="Kogure K."/>
        </authorList>
    </citation>
    <scope>NUCLEOTIDE SEQUENCE [LARGE SCALE GENOMIC DNA]</scope>
    <source>
        <strain evidence="5 6">SG-29</strain>
    </source>
</reference>
<keyword evidence="4" id="KW-0804">Transcription</keyword>
<sequence length="137" mass="15163">MRNPLTPLGGTEMEVLRHVWALGRATVREVHDRIQSDRRLAYTTVMTVMKNLAEKDYLAYERDGQTYVYTAKRRPEDVRGSVLSGILDKVFGGDPASLVQTLVDADLSDADRQRLRAIVDGFDAPEASGAPDPSDDA</sequence>
<dbReference type="InParanoid" id="A0A259TW70"/>